<comment type="caution">
    <text evidence="1">The sequence shown here is derived from an EMBL/GenBank/DDBJ whole genome shotgun (WGS) entry which is preliminary data.</text>
</comment>
<dbReference type="AlphaFoldDB" id="A0A2A4HQF8"/>
<keyword evidence="2" id="KW-1185">Reference proteome</keyword>
<reference evidence="2" key="1">
    <citation type="submission" date="2017-09" db="EMBL/GenBank/DDBJ databases">
        <authorList>
            <person name="Cho G.-S."/>
            <person name="Oguntoyinbo F.A."/>
            <person name="Cnockaert M."/>
            <person name="Kabisch J."/>
            <person name="Neve H."/>
            <person name="Bockelmann W."/>
            <person name="Wenning M."/>
            <person name="Franz C.M."/>
            <person name="Vandamme P."/>
        </authorList>
    </citation>
    <scope>NUCLEOTIDE SEQUENCE [LARGE SCALE GENOMIC DNA]</scope>
    <source>
        <strain evidence="2">MBT G8648</strain>
    </source>
</reference>
<dbReference type="Proteomes" id="UP000218677">
    <property type="component" value="Unassembled WGS sequence"/>
</dbReference>
<evidence type="ECO:0000313" key="2">
    <source>
        <dbReference type="Proteomes" id="UP000218677"/>
    </source>
</evidence>
<dbReference type="EMBL" id="NWUX01000004">
    <property type="protein sequence ID" value="PCF96284.1"/>
    <property type="molecule type" value="Genomic_DNA"/>
</dbReference>
<dbReference type="OrthoDB" id="6165798at2"/>
<gene>
    <name evidence="1" type="ORF">CPA45_07050</name>
</gene>
<proteinExistence type="predicted"/>
<accession>A0A2A4HQF8</accession>
<name>A0A2A4HQF8_9GAMM</name>
<dbReference type="RefSeq" id="WP_096650866.1">
    <property type="nucleotide sequence ID" value="NZ_NWUX01000004.1"/>
</dbReference>
<organism evidence="1 2">
    <name type="scientific">Vreelandella nigrificans</name>
    <dbReference type="NCBI Taxonomy" id="2042704"/>
    <lineage>
        <taxon>Bacteria</taxon>
        <taxon>Pseudomonadati</taxon>
        <taxon>Pseudomonadota</taxon>
        <taxon>Gammaproteobacteria</taxon>
        <taxon>Oceanospirillales</taxon>
        <taxon>Halomonadaceae</taxon>
        <taxon>Vreelandella</taxon>
    </lineage>
</organism>
<sequence length="183" mass="20218">MKPSSRHSVTSRASDKHYIASLVMTGLLANNMISAEANGNMPSQINEGFRVFQYSHQIDTSLLQGNVSIIEQQGHNNQASIAQSRSAHYQFSNFSKIYQYGNNNQAVVIQDNGNNISVIWQVGDSQTANILQQGNNLSLRADIYQIGFNGYVTISQSGSGQRSVSVQQQNYSSYSRPVTIDTY</sequence>
<protein>
    <recommendedName>
        <fullName evidence="3">Curlin subunit CsgB</fullName>
    </recommendedName>
</protein>
<evidence type="ECO:0000313" key="1">
    <source>
        <dbReference type="EMBL" id="PCF96284.1"/>
    </source>
</evidence>
<evidence type="ECO:0008006" key="3">
    <source>
        <dbReference type="Google" id="ProtNLM"/>
    </source>
</evidence>